<dbReference type="RefSeq" id="WP_382210373.1">
    <property type="nucleotide sequence ID" value="NZ_JBHSZH010000005.1"/>
</dbReference>
<organism evidence="4 5">
    <name type="scientific">Halorussus caseinilyticus</name>
    <dbReference type="NCBI Taxonomy" id="3034025"/>
    <lineage>
        <taxon>Archaea</taxon>
        <taxon>Methanobacteriati</taxon>
        <taxon>Methanobacteriota</taxon>
        <taxon>Stenosarchaea group</taxon>
        <taxon>Halobacteria</taxon>
        <taxon>Halobacteriales</taxon>
        <taxon>Haladaptataceae</taxon>
        <taxon>Halorussus</taxon>
    </lineage>
</organism>
<dbReference type="InterPro" id="IPR008972">
    <property type="entry name" value="Cupredoxin"/>
</dbReference>
<dbReference type="Pfam" id="PF00127">
    <property type="entry name" value="Copper-bind"/>
    <property type="match status" value="1"/>
</dbReference>
<dbReference type="GO" id="GO:0046872">
    <property type="term" value="F:metal ion binding"/>
    <property type="evidence" value="ECO:0007669"/>
    <property type="project" value="UniProtKB-KW"/>
</dbReference>
<dbReference type="Gene3D" id="2.60.40.420">
    <property type="entry name" value="Cupredoxins - blue copper proteins"/>
    <property type="match status" value="1"/>
</dbReference>
<sequence>MFLSLAPGLAAGEQDDAEIDPRYGYPVPDAGKIPADLRPDHEVALEITPPDPQAGTPPSFFFEPTGLRVEAGDIVQFTFDTPDHTVTAYHPANGFQRRVPENVPPFSSPVVNVGGAWLYRFDREGVYDAYCGPHHVFGMVMRLVVGELGEDAVPEYEATFRRLRGPAGVSPYSREMLEGELDGFSDRNEGTEWVWLTPAEVLDADALDPTRIQEAGTVPFGAVRDELGGDDNQTTTS</sequence>
<dbReference type="AlphaFoldDB" id="A0ABD5WMG4"/>
<keyword evidence="1" id="KW-0479">Metal-binding</keyword>
<proteinExistence type="predicted"/>
<evidence type="ECO:0000313" key="4">
    <source>
        <dbReference type="EMBL" id="MFC7079836.1"/>
    </source>
</evidence>
<dbReference type="InterPro" id="IPR000923">
    <property type="entry name" value="BlueCu_1"/>
</dbReference>
<dbReference type="EMBL" id="JBHSZH010000005">
    <property type="protein sequence ID" value="MFC7079836.1"/>
    <property type="molecule type" value="Genomic_DNA"/>
</dbReference>
<dbReference type="Proteomes" id="UP001596407">
    <property type="component" value="Unassembled WGS sequence"/>
</dbReference>
<evidence type="ECO:0000313" key="5">
    <source>
        <dbReference type="Proteomes" id="UP001596407"/>
    </source>
</evidence>
<accession>A0ABD5WMG4</accession>
<keyword evidence="5" id="KW-1185">Reference proteome</keyword>
<evidence type="ECO:0000256" key="2">
    <source>
        <dbReference type="ARBA" id="ARBA00023008"/>
    </source>
</evidence>
<reference evidence="4 5" key="1">
    <citation type="journal article" date="2019" name="Int. J. Syst. Evol. Microbiol.">
        <title>The Global Catalogue of Microorganisms (GCM) 10K type strain sequencing project: providing services to taxonomists for standard genome sequencing and annotation.</title>
        <authorList>
            <consortium name="The Broad Institute Genomics Platform"/>
            <consortium name="The Broad Institute Genome Sequencing Center for Infectious Disease"/>
            <person name="Wu L."/>
            <person name="Ma J."/>
        </authorList>
    </citation>
    <scope>NUCLEOTIDE SEQUENCE [LARGE SCALE GENOMIC DNA]</scope>
    <source>
        <strain evidence="4 5">DT72</strain>
    </source>
</reference>
<evidence type="ECO:0000259" key="3">
    <source>
        <dbReference type="Pfam" id="PF00127"/>
    </source>
</evidence>
<feature type="domain" description="Blue (type 1) copper" evidence="3">
    <location>
        <begin position="60"/>
        <end position="145"/>
    </location>
</feature>
<name>A0ABD5WMG4_9EURY</name>
<evidence type="ECO:0000256" key="1">
    <source>
        <dbReference type="ARBA" id="ARBA00022723"/>
    </source>
</evidence>
<gene>
    <name evidence="4" type="ORF">ACFQJ6_06485</name>
</gene>
<protein>
    <submittedName>
        <fullName evidence="4">Plastocyanin/azurin family copper-binding protein</fullName>
    </submittedName>
</protein>
<keyword evidence="2" id="KW-0186">Copper</keyword>
<dbReference type="SUPFAM" id="SSF49503">
    <property type="entry name" value="Cupredoxins"/>
    <property type="match status" value="1"/>
</dbReference>
<comment type="caution">
    <text evidence="4">The sequence shown here is derived from an EMBL/GenBank/DDBJ whole genome shotgun (WGS) entry which is preliminary data.</text>
</comment>